<dbReference type="AlphaFoldDB" id="A0A433X3J4"/>
<dbReference type="InterPro" id="IPR038404">
    <property type="entry name" value="TRAP_DctP_sf"/>
</dbReference>
<dbReference type="EMBL" id="RZNJ01000007">
    <property type="protein sequence ID" value="RUT28637.1"/>
    <property type="molecule type" value="Genomic_DNA"/>
</dbReference>
<comment type="caution">
    <text evidence="6">The sequence shown here is derived from an EMBL/GenBank/DDBJ whole genome shotgun (WGS) entry which is preliminary data.</text>
</comment>
<organism evidence="6 7">
    <name type="scientific">Arsenicitalea aurantiaca</name>
    <dbReference type="NCBI Taxonomy" id="1783274"/>
    <lineage>
        <taxon>Bacteria</taxon>
        <taxon>Pseudomonadati</taxon>
        <taxon>Pseudomonadota</taxon>
        <taxon>Alphaproteobacteria</taxon>
        <taxon>Hyphomicrobiales</taxon>
        <taxon>Devosiaceae</taxon>
        <taxon>Arsenicitalea</taxon>
    </lineage>
</organism>
<name>A0A433X3J4_9HYPH</name>
<dbReference type="InterPro" id="IPR018389">
    <property type="entry name" value="DctP_fam"/>
</dbReference>
<dbReference type="Gene3D" id="3.40.190.170">
    <property type="entry name" value="Bacterial extracellular solute-binding protein, family 7"/>
    <property type="match status" value="1"/>
</dbReference>
<evidence type="ECO:0000256" key="2">
    <source>
        <dbReference type="ARBA" id="ARBA00009023"/>
    </source>
</evidence>
<dbReference type="NCBIfam" id="TIGR00787">
    <property type="entry name" value="dctP"/>
    <property type="match status" value="1"/>
</dbReference>
<gene>
    <name evidence="6" type="ORF">EMQ25_16685</name>
</gene>
<comment type="similarity">
    <text evidence="2">Belongs to the bacterial solute-binding protein 7 family.</text>
</comment>
<dbReference type="GO" id="GO:0030288">
    <property type="term" value="C:outer membrane-bounded periplasmic space"/>
    <property type="evidence" value="ECO:0007669"/>
    <property type="project" value="InterPro"/>
</dbReference>
<dbReference type="Proteomes" id="UP000281547">
    <property type="component" value="Unassembled WGS sequence"/>
</dbReference>
<keyword evidence="3" id="KW-0813">Transport</keyword>
<keyword evidence="7" id="KW-1185">Reference proteome</keyword>
<accession>A0A433X3J4</accession>
<keyword evidence="4 5" id="KW-0732">Signal</keyword>
<sequence length="324" mass="35194">MRTSTLAGGCAVAAFMLASPAFAQQALRFAHVYEDSTVYHEAAERAAEAIAEGTEGRYTMQVFPSSSLGNEEALNEGLVLGSVDVIYTGPAFMAQSSANIGIADYPFVFRDFDHWQAFWESDLLDEMSQAYTDATGNVLVASTYYGTRQVTANKPILHPSDMQGLKIRVPNAPAYTLFPTATGANPTPMALAEVYLGLQQGVVDAQENPLPTIRSAQFHEVQSDISLTSHTTATLTTIVSGITLSGMSEEDQEVVFTALRDAAEWATQEVLSQEDELVAFFEGAGVTVHEVDRQPFIDVVQPYLVSADMPWEAGIYERLQEIGQ</sequence>
<dbReference type="PANTHER" id="PTHR33376">
    <property type="match status" value="1"/>
</dbReference>
<dbReference type="OrthoDB" id="8016675at2"/>
<feature type="signal peptide" evidence="5">
    <location>
        <begin position="1"/>
        <end position="23"/>
    </location>
</feature>
<comment type="subcellular location">
    <subcellularLocation>
        <location evidence="1">Cell envelope</location>
    </subcellularLocation>
</comment>
<reference evidence="6 7" key="1">
    <citation type="journal article" date="2016" name="Int. J. Syst. Evol. Microbiol.">
        <title>Arsenicitalea aurantiaca gen. nov., sp. nov., a new member of the family Hyphomicrobiaceae, isolated from high-arsenic sediment.</title>
        <authorList>
            <person name="Mu Y."/>
            <person name="Zhou L."/>
            <person name="Zeng X.C."/>
            <person name="Liu L."/>
            <person name="Pan Y."/>
            <person name="Chen X."/>
            <person name="Wang J."/>
            <person name="Li S."/>
            <person name="Li W.J."/>
            <person name="Wang Y."/>
        </authorList>
    </citation>
    <scope>NUCLEOTIDE SEQUENCE [LARGE SCALE GENOMIC DNA]</scope>
    <source>
        <strain evidence="6 7">42-50</strain>
    </source>
</reference>
<evidence type="ECO:0000256" key="1">
    <source>
        <dbReference type="ARBA" id="ARBA00004196"/>
    </source>
</evidence>
<dbReference type="PANTHER" id="PTHR33376:SF4">
    <property type="entry name" value="SIALIC ACID-BINDING PERIPLASMIC PROTEIN SIAP"/>
    <property type="match status" value="1"/>
</dbReference>
<dbReference type="PIRSF" id="PIRSF006470">
    <property type="entry name" value="DctB"/>
    <property type="match status" value="1"/>
</dbReference>
<proteinExistence type="inferred from homology"/>
<dbReference type="GO" id="GO:0055085">
    <property type="term" value="P:transmembrane transport"/>
    <property type="evidence" value="ECO:0007669"/>
    <property type="project" value="InterPro"/>
</dbReference>
<dbReference type="Pfam" id="PF03480">
    <property type="entry name" value="DctP"/>
    <property type="match status" value="1"/>
</dbReference>
<dbReference type="InterPro" id="IPR004682">
    <property type="entry name" value="TRAP_DctP"/>
</dbReference>
<evidence type="ECO:0000256" key="3">
    <source>
        <dbReference type="ARBA" id="ARBA00022448"/>
    </source>
</evidence>
<evidence type="ECO:0000313" key="7">
    <source>
        <dbReference type="Proteomes" id="UP000281547"/>
    </source>
</evidence>
<evidence type="ECO:0000256" key="5">
    <source>
        <dbReference type="SAM" id="SignalP"/>
    </source>
</evidence>
<evidence type="ECO:0000256" key="4">
    <source>
        <dbReference type="ARBA" id="ARBA00022729"/>
    </source>
</evidence>
<evidence type="ECO:0000313" key="6">
    <source>
        <dbReference type="EMBL" id="RUT28637.1"/>
    </source>
</evidence>
<dbReference type="NCBIfam" id="NF037995">
    <property type="entry name" value="TRAP_S1"/>
    <property type="match status" value="1"/>
</dbReference>
<feature type="chain" id="PRO_5019143333" evidence="5">
    <location>
        <begin position="24"/>
        <end position="324"/>
    </location>
</feature>
<protein>
    <submittedName>
        <fullName evidence="6">DctP family TRAP transporter solute-binding subunit</fullName>
    </submittedName>
</protein>